<dbReference type="AlphaFoldDB" id="A0A1K1SQL2"/>
<dbReference type="InterPro" id="IPR012349">
    <property type="entry name" value="Split_barrel_FMN-bd"/>
</dbReference>
<reference evidence="5" key="1">
    <citation type="submission" date="2016-11" db="EMBL/GenBank/DDBJ databases">
        <authorList>
            <person name="Varghese N."/>
            <person name="Submissions S."/>
        </authorList>
    </citation>
    <scope>NUCLEOTIDE SEQUENCE [LARGE SCALE GENOMIC DNA]</scope>
    <source>
        <strain evidence="5">DSM 44671</strain>
    </source>
</reference>
<name>A0A1K1SQL2_9PSEU</name>
<keyword evidence="2" id="KW-0560">Oxidoreductase</keyword>
<dbReference type="STRING" id="546364.SAMN04489730_6472"/>
<dbReference type="Proteomes" id="UP000182740">
    <property type="component" value="Unassembled WGS sequence"/>
</dbReference>
<dbReference type="Gene3D" id="2.30.110.10">
    <property type="entry name" value="Electron Transport, Fmn-binding Protein, Chain A"/>
    <property type="match status" value="1"/>
</dbReference>
<evidence type="ECO:0000256" key="1">
    <source>
        <dbReference type="ARBA" id="ARBA00008898"/>
    </source>
</evidence>
<dbReference type="SUPFAM" id="SSF50475">
    <property type="entry name" value="FMN-binding split barrel"/>
    <property type="match status" value="1"/>
</dbReference>
<accession>A0A1K1SQL2</accession>
<dbReference type="PANTHER" id="PTHR30466:SF11">
    <property type="entry name" value="FLAVIN-DEPENDENT MONOOXYGENASE, REDUCTASE SUBUNIT HSAB"/>
    <property type="match status" value="1"/>
</dbReference>
<dbReference type="SMART" id="SM00903">
    <property type="entry name" value="Flavin_Reduct"/>
    <property type="match status" value="1"/>
</dbReference>
<feature type="domain" description="Flavin reductase like" evidence="3">
    <location>
        <begin position="22"/>
        <end position="165"/>
    </location>
</feature>
<evidence type="ECO:0000313" key="4">
    <source>
        <dbReference type="EMBL" id="SFW86688.1"/>
    </source>
</evidence>
<evidence type="ECO:0000313" key="5">
    <source>
        <dbReference type="Proteomes" id="UP000182740"/>
    </source>
</evidence>
<gene>
    <name evidence="4" type="ORF">SAMN04489730_6472</name>
</gene>
<organism evidence="4 5">
    <name type="scientific">Amycolatopsis australiensis</name>
    <dbReference type="NCBI Taxonomy" id="546364"/>
    <lineage>
        <taxon>Bacteria</taxon>
        <taxon>Bacillati</taxon>
        <taxon>Actinomycetota</taxon>
        <taxon>Actinomycetes</taxon>
        <taxon>Pseudonocardiales</taxon>
        <taxon>Pseudonocardiaceae</taxon>
        <taxon>Amycolatopsis</taxon>
    </lineage>
</organism>
<protein>
    <submittedName>
        <fullName evidence="4">NADH-FMN oxidoreductase RutF, flavin reductase (DIM6/NTAB) family</fullName>
    </submittedName>
</protein>
<dbReference type="InterPro" id="IPR002563">
    <property type="entry name" value="Flavin_Rdtase-like_dom"/>
</dbReference>
<dbReference type="InterPro" id="IPR050268">
    <property type="entry name" value="NADH-dep_flavin_reductase"/>
</dbReference>
<dbReference type="RefSeq" id="WP_072479795.1">
    <property type="nucleotide sequence ID" value="NZ_FPJG01000006.1"/>
</dbReference>
<evidence type="ECO:0000256" key="2">
    <source>
        <dbReference type="ARBA" id="ARBA00023002"/>
    </source>
</evidence>
<comment type="similarity">
    <text evidence="1">Belongs to the non-flavoprotein flavin reductase family.</text>
</comment>
<keyword evidence="5" id="KW-1185">Reference proteome</keyword>
<sequence length="168" mass="17710">MTSVPDLQAVEHLGDRELRSAFGSFPTGVTALCALGENGPDGMVASAFTAASLAPPLVTVCVQRTSATWPRLRRQPHLGVSILAAGQEAACRSLSARTGERFAGVAWEAAGSGAVFVTGAVSWLDCVVHDELPAGDHVIVVLRIRRLLATRDRLPLVFHASRFRALAG</sequence>
<dbReference type="Pfam" id="PF01613">
    <property type="entry name" value="Flavin_Reduct"/>
    <property type="match status" value="1"/>
</dbReference>
<dbReference type="OrthoDB" id="9792858at2"/>
<proteinExistence type="inferred from homology"/>
<dbReference type="EMBL" id="FPJG01000006">
    <property type="protein sequence ID" value="SFW86688.1"/>
    <property type="molecule type" value="Genomic_DNA"/>
</dbReference>
<dbReference type="GO" id="GO:0010181">
    <property type="term" value="F:FMN binding"/>
    <property type="evidence" value="ECO:0007669"/>
    <property type="project" value="InterPro"/>
</dbReference>
<dbReference type="GO" id="GO:0042602">
    <property type="term" value="F:riboflavin reductase (NADPH) activity"/>
    <property type="evidence" value="ECO:0007669"/>
    <property type="project" value="TreeGrafter"/>
</dbReference>
<dbReference type="PANTHER" id="PTHR30466">
    <property type="entry name" value="FLAVIN REDUCTASE"/>
    <property type="match status" value="1"/>
</dbReference>
<evidence type="ECO:0000259" key="3">
    <source>
        <dbReference type="SMART" id="SM00903"/>
    </source>
</evidence>